<dbReference type="Proteomes" id="UP000434044">
    <property type="component" value="Unassembled WGS sequence"/>
</dbReference>
<dbReference type="RefSeq" id="WP_155448511.1">
    <property type="nucleotide sequence ID" value="NZ_WNKT01000003.1"/>
</dbReference>
<keyword evidence="3" id="KW-1185">Reference proteome</keyword>
<dbReference type="PROSITE" id="PS50887">
    <property type="entry name" value="GGDEF"/>
    <property type="match status" value="1"/>
</dbReference>
<accession>A0A6N8EBL1</accession>
<protein>
    <submittedName>
        <fullName evidence="2">Diguanylate cyclase</fullName>
    </submittedName>
</protein>
<dbReference type="InterPro" id="IPR029787">
    <property type="entry name" value="Nucleotide_cyclase"/>
</dbReference>
<dbReference type="PANTHER" id="PTHR46663:SF2">
    <property type="entry name" value="GGDEF DOMAIN-CONTAINING PROTEIN"/>
    <property type="match status" value="1"/>
</dbReference>
<dbReference type="InterPro" id="IPR043128">
    <property type="entry name" value="Rev_trsase/Diguanyl_cyclase"/>
</dbReference>
<comment type="caution">
    <text evidence="2">The sequence shown here is derived from an EMBL/GenBank/DDBJ whole genome shotgun (WGS) entry which is preliminary data.</text>
</comment>
<dbReference type="InterPro" id="IPR000160">
    <property type="entry name" value="GGDEF_dom"/>
</dbReference>
<dbReference type="PANTHER" id="PTHR46663">
    <property type="entry name" value="DIGUANYLATE CYCLASE DGCT-RELATED"/>
    <property type="match status" value="1"/>
</dbReference>
<dbReference type="AlphaFoldDB" id="A0A6N8EBL1"/>
<dbReference type="SUPFAM" id="SSF55073">
    <property type="entry name" value="Nucleotide cyclase"/>
    <property type="match status" value="1"/>
</dbReference>
<name>A0A6N8EBL1_9GAMM</name>
<evidence type="ECO:0000313" key="2">
    <source>
        <dbReference type="EMBL" id="MTW19927.1"/>
    </source>
</evidence>
<feature type="domain" description="GGDEF" evidence="1">
    <location>
        <begin position="71"/>
        <end position="196"/>
    </location>
</feature>
<dbReference type="EMBL" id="WNKT01000003">
    <property type="protein sequence ID" value="MTW19927.1"/>
    <property type="molecule type" value="Genomic_DNA"/>
</dbReference>
<evidence type="ECO:0000259" key="1">
    <source>
        <dbReference type="PROSITE" id="PS50887"/>
    </source>
</evidence>
<proteinExistence type="predicted"/>
<gene>
    <name evidence="2" type="ORF">GJ668_02330</name>
</gene>
<evidence type="ECO:0000313" key="3">
    <source>
        <dbReference type="Proteomes" id="UP000434044"/>
    </source>
</evidence>
<organism evidence="2 3">
    <name type="scientific">Allochromatium palmeri</name>
    <dbReference type="NCBI Taxonomy" id="231048"/>
    <lineage>
        <taxon>Bacteria</taxon>
        <taxon>Pseudomonadati</taxon>
        <taxon>Pseudomonadota</taxon>
        <taxon>Gammaproteobacteria</taxon>
        <taxon>Chromatiales</taxon>
        <taxon>Chromatiaceae</taxon>
        <taxon>Allochromatium</taxon>
    </lineage>
</organism>
<dbReference type="InterPro" id="IPR052163">
    <property type="entry name" value="DGC-Regulatory_Protein"/>
</dbReference>
<reference evidence="2 3" key="1">
    <citation type="submission" date="2019-11" db="EMBL/GenBank/DDBJ databases">
        <title>Whole-genome sequence of the anaerobic purple sulfur bacterium Allochromatium palmeri DSM 15591.</title>
        <authorList>
            <person name="Kyndt J.A."/>
            <person name="Meyer T.E."/>
        </authorList>
    </citation>
    <scope>NUCLEOTIDE SEQUENCE [LARGE SCALE GENOMIC DNA]</scope>
    <source>
        <strain evidence="2 3">DSM 15591</strain>
    </source>
</reference>
<sequence length="202" mass="22487">MFESMPLHTFFILPENQSKPTGFPKRMPRMQPTVRMAAPTTGSRTESASDRPRLETAVAVHCHERTPFALLRLRCVITDDDSTRPPEPSWPQVLTARLKDGIRRYDTVLWEGGECFAVILKTVDASHTASLIADRIRHRLNPPLLVEGHSVKLDVRIGQAVYPQDGREARLLIQKAECALSEPTSTVSAVVSSADVQKTAYS</sequence>
<dbReference type="Pfam" id="PF00990">
    <property type="entry name" value="GGDEF"/>
    <property type="match status" value="1"/>
</dbReference>
<dbReference type="Gene3D" id="3.30.70.270">
    <property type="match status" value="1"/>
</dbReference>